<gene>
    <name evidence="2" type="ORF">FRX48_08871</name>
</gene>
<dbReference type="Proteomes" id="UP000324767">
    <property type="component" value="Unassembled WGS sequence"/>
</dbReference>
<dbReference type="EMBL" id="VXIT01000018">
    <property type="protein sequence ID" value="KAA6407323.1"/>
    <property type="molecule type" value="Genomic_DNA"/>
</dbReference>
<dbReference type="AlphaFoldDB" id="A0A5M8PE23"/>
<evidence type="ECO:0000256" key="1">
    <source>
        <dbReference type="SAM" id="MobiDB-lite"/>
    </source>
</evidence>
<protein>
    <submittedName>
        <fullName evidence="2">Uncharacterized protein</fullName>
    </submittedName>
</protein>
<proteinExistence type="predicted"/>
<feature type="region of interest" description="Disordered" evidence="1">
    <location>
        <begin position="107"/>
        <end position="149"/>
    </location>
</feature>
<sequence>MEMHSITHLRSPSCRLGGGYHNPRKISCRANSPKPVMPTQNALSYSPRQFSRYDCQCLDPSTCNATPLTSSQENDNLVIDRNAATVLDWPTILRDVESGIYGIIVTDGGDSLDQSDPEDQSAKSNGRFPATQHLDLHSHDNNWSTAPLQSSEQAALPALKPQIHDTAEVDSESDLDSGFEFDHYGIGGIDDQAAAKLREIAYRTEFMLPVEGCGSGCCNYSDFDCSDCGSGASDIDAPEVVGGAKYMDVELGICGYLELN</sequence>
<comment type="caution">
    <text evidence="2">The sequence shown here is derived from an EMBL/GenBank/DDBJ whole genome shotgun (WGS) entry which is preliminary data.</text>
</comment>
<evidence type="ECO:0000313" key="3">
    <source>
        <dbReference type="Proteomes" id="UP000324767"/>
    </source>
</evidence>
<reference evidence="2 3" key="1">
    <citation type="submission" date="2019-09" db="EMBL/GenBank/DDBJ databases">
        <title>The hologenome of the rock-dwelling lichen Lasallia pustulata.</title>
        <authorList>
            <person name="Greshake Tzovaras B."/>
            <person name="Segers F."/>
            <person name="Bicker A."/>
            <person name="Dal Grande F."/>
            <person name="Otte J."/>
            <person name="Hankeln T."/>
            <person name="Schmitt I."/>
            <person name="Ebersberger I."/>
        </authorList>
    </citation>
    <scope>NUCLEOTIDE SEQUENCE [LARGE SCALE GENOMIC DNA]</scope>
    <source>
        <strain evidence="2">A1-1</strain>
    </source>
</reference>
<name>A0A5M8PE23_9LECA</name>
<organism evidence="2 3">
    <name type="scientific">Lasallia pustulata</name>
    <dbReference type="NCBI Taxonomy" id="136370"/>
    <lineage>
        <taxon>Eukaryota</taxon>
        <taxon>Fungi</taxon>
        <taxon>Dikarya</taxon>
        <taxon>Ascomycota</taxon>
        <taxon>Pezizomycotina</taxon>
        <taxon>Lecanoromycetes</taxon>
        <taxon>OSLEUM clade</taxon>
        <taxon>Umbilicariomycetidae</taxon>
        <taxon>Umbilicariales</taxon>
        <taxon>Umbilicariaceae</taxon>
        <taxon>Lasallia</taxon>
    </lineage>
</organism>
<accession>A0A5M8PE23</accession>
<evidence type="ECO:0000313" key="2">
    <source>
        <dbReference type="EMBL" id="KAA6407323.1"/>
    </source>
</evidence>